<name>A0A9P5YZQ3_9AGAR</name>
<dbReference type="EMBL" id="MU155280">
    <property type="protein sequence ID" value="KAF9476836.1"/>
    <property type="molecule type" value="Genomic_DNA"/>
</dbReference>
<organism evidence="2 3">
    <name type="scientific">Pholiota conissans</name>
    <dbReference type="NCBI Taxonomy" id="109636"/>
    <lineage>
        <taxon>Eukaryota</taxon>
        <taxon>Fungi</taxon>
        <taxon>Dikarya</taxon>
        <taxon>Basidiomycota</taxon>
        <taxon>Agaricomycotina</taxon>
        <taxon>Agaricomycetes</taxon>
        <taxon>Agaricomycetidae</taxon>
        <taxon>Agaricales</taxon>
        <taxon>Agaricineae</taxon>
        <taxon>Strophariaceae</taxon>
        <taxon>Pholiota</taxon>
    </lineage>
</organism>
<feature type="chain" id="PRO_5040461863" evidence="1">
    <location>
        <begin position="33"/>
        <end position="77"/>
    </location>
</feature>
<evidence type="ECO:0000313" key="2">
    <source>
        <dbReference type="EMBL" id="KAF9476836.1"/>
    </source>
</evidence>
<protein>
    <submittedName>
        <fullName evidence="2">Uncharacterized protein</fullName>
    </submittedName>
</protein>
<sequence length="77" mass="8224">METSRVVPTMQCGLGCVEILTAMLALLASVHGPDTGLLVDKGEKEASQWKIPSPSQVLVSALHFVDLTPYTPEKLSS</sequence>
<comment type="caution">
    <text evidence="2">The sequence shown here is derived from an EMBL/GenBank/DDBJ whole genome shotgun (WGS) entry which is preliminary data.</text>
</comment>
<accession>A0A9P5YZQ3</accession>
<gene>
    <name evidence="2" type="ORF">BDN70DRAFT_881889</name>
</gene>
<reference evidence="2" key="1">
    <citation type="submission" date="2020-11" db="EMBL/GenBank/DDBJ databases">
        <authorList>
            <consortium name="DOE Joint Genome Institute"/>
            <person name="Ahrendt S."/>
            <person name="Riley R."/>
            <person name="Andreopoulos W."/>
            <person name="Labutti K."/>
            <person name="Pangilinan J."/>
            <person name="Ruiz-Duenas F.J."/>
            <person name="Barrasa J.M."/>
            <person name="Sanchez-Garcia M."/>
            <person name="Camarero S."/>
            <person name="Miyauchi S."/>
            <person name="Serrano A."/>
            <person name="Linde D."/>
            <person name="Babiker R."/>
            <person name="Drula E."/>
            <person name="Ayuso-Fernandez I."/>
            <person name="Pacheco R."/>
            <person name="Padilla G."/>
            <person name="Ferreira P."/>
            <person name="Barriuso J."/>
            <person name="Kellner H."/>
            <person name="Castanera R."/>
            <person name="Alfaro M."/>
            <person name="Ramirez L."/>
            <person name="Pisabarro A.G."/>
            <person name="Kuo A."/>
            <person name="Tritt A."/>
            <person name="Lipzen A."/>
            <person name="He G."/>
            <person name="Yan M."/>
            <person name="Ng V."/>
            <person name="Cullen D."/>
            <person name="Martin F."/>
            <person name="Rosso M.-N."/>
            <person name="Henrissat B."/>
            <person name="Hibbett D."/>
            <person name="Martinez A.T."/>
            <person name="Grigoriev I.V."/>
        </authorList>
    </citation>
    <scope>NUCLEOTIDE SEQUENCE</scope>
    <source>
        <strain evidence="2">CIRM-BRFM 674</strain>
    </source>
</reference>
<dbReference type="Proteomes" id="UP000807469">
    <property type="component" value="Unassembled WGS sequence"/>
</dbReference>
<proteinExistence type="predicted"/>
<dbReference type="AlphaFoldDB" id="A0A9P5YZQ3"/>
<feature type="signal peptide" evidence="1">
    <location>
        <begin position="1"/>
        <end position="32"/>
    </location>
</feature>
<keyword evidence="1" id="KW-0732">Signal</keyword>
<keyword evidence="3" id="KW-1185">Reference proteome</keyword>
<evidence type="ECO:0000313" key="3">
    <source>
        <dbReference type="Proteomes" id="UP000807469"/>
    </source>
</evidence>
<evidence type="ECO:0000256" key="1">
    <source>
        <dbReference type="SAM" id="SignalP"/>
    </source>
</evidence>